<dbReference type="EMBL" id="QGMK01000357">
    <property type="protein sequence ID" value="TVY82194.1"/>
    <property type="molecule type" value="Genomic_DNA"/>
</dbReference>
<proteinExistence type="predicted"/>
<comment type="caution">
    <text evidence="1">The sequence shown here is derived from an EMBL/GenBank/DDBJ whole genome shotgun (WGS) entry which is preliminary data.</text>
</comment>
<gene>
    <name evidence="1" type="ORF">LSUE1_G002222</name>
</gene>
<organism evidence="1 2">
    <name type="scientific">Lachnellula suecica</name>
    <dbReference type="NCBI Taxonomy" id="602035"/>
    <lineage>
        <taxon>Eukaryota</taxon>
        <taxon>Fungi</taxon>
        <taxon>Dikarya</taxon>
        <taxon>Ascomycota</taxon>
        <taxon>Pezizomycotina</taxon>
        <taxon>Leotiomycetes</taxon>
        <taxon>Helotiales</taxon>
        <taxon>Lachnaceae</taxon>
        <taxon>Lachnellula</taxon>
    </lineage>
</organism>
<evidence type="ECO:0000313" key="1">
    <source>
        <dbReference type="EMBL" id="TVY82194.1"/>
    </source>
</evidence>
<protein>
    <submittedName>
        <fullName evidence="1">Uncharacterized protein</fullName>
    </submittedName>
</protein>
<accession>A0A8T9CEN2</accession>
<reference evidence="1 2" key="1">
    <citation type="submission" date="2018-05" db="EMBL/GenBank/DDBJ databases">
        <title>Genome sequencing and assembly of the regulated plant pathogen Lachnellula willkommii and related sister species for the development of diagnostic species identification markers.</title>
        <authorList>
            <person name="Giroux E."/>
            <person name="Bilodeau G."/>
        </authorList>
    </citation>
    <scope>NUCLEOTIDE SEQUENCE [LARGE SCALE GENOMIC DNA]</scope>
    <source>
        <strain evidence="1 2">CBS 268.59</strain>
    </source>
</reference>
<name>A0A8T9CEN2_9HELO</name>
<keyword evidence="2" id="KW-1185">Reference proteome</keyword>
<dbReference type="AlphaFoldDB" id="A0A8T9CEN2"/>
<evidence type="ECO:0000313" key="2">
    <source>
        <dbReference type="Proteomes" id="UP000469558"/>
    </source>
</evidence>
<dbReference type="Proteomes" id="UP000469558">
    <property type="component" value="Unassembled WGS sequence"/>
</dbReference>
<sequence length="70" mass="7956">MLFGFLDDWLNNPTTTAKDKSRLHERLLSELSDLAAINEILSAKPERDTSIDTHGDELEQKIMSIRSLIT</sequence>